<feature type="compositionally biased region" description="Low complexity" evidence="1">
    <location>
        <begin position="39"/>
        <end position="62"/>
    </location>
</feature>
<feature type="region of interest" description="Disordered" evidence="1">
    <location>
        <begin position="21"/>
        <end position="68"/>
    </location>
</feature>
<evidence type="ECO:0000313" key="2">
    <source>
        <dbReference type="EMBL" id="KNE65301.1"/>
    </source>
</evidence>
<proteinExistence type="predicted"/>
<accession>A0A0L0SS42</accession>
<reference evidence="2 3" key="1">
    <citation type="submission" date="2009-11" db="EMBL/GenBank/DDBJ databases">
        <title>Annotation of Allomyces macrogynus ATCC 38327.</title>
        <authorList>
            <consortium name="The Broad Institute Genome Sequencing Platform"/>
            <person name="Russ C."/>
            <person name="Cuomo C."/>
            <person name="Burger G."/>
            <person name="Gray M.W."/>
            <person name="Holland P.W.H."/>
            <person name="King N."/>
            <person name="Lang F.B.F."/>
            <person name="Roger A.J."/>
            <person name="Ruiz-Trillo I."/>
            <person name="Young S.K."/>
            <person name="Zeng Q."/>
            <person name="Gargeya S."/>
            <person name="Fitzgerald M."/>
            <person name="Haas B."/>
            <person name="Abouelleil A."/>
            <person name="Alvarado L."/>
            <person name="Arachchi H.M."/>
            <person name="Berlin A."/>
            <person name="Chapman S.B."/>
            <person name="Gearin G."/>
            <person name="Goldberg J."/>
            <person name="Griggs A."/>
            <person name="Gujja S."/>
            <person name="Hansen M."/>
            <person name="Heiman D."/>
            <person name="Howarth C."/>
            <person name="Larimer J."/>
            <person name="Lui A."/>
            <person name="MacDonald P.J.P."/>
            <person name="McCowen C."/>
            <person name="Montmayeur A."/>
            <person name="Murphy C."/>
            <person name="Neiman D."/>
            <person name="Pearson M."/>
            <person name="Priest M."/>
            <person name="Roberts A."/>
            <person name="Saif S."/>
            <person name="Shea T."/>
            <person name="Sisk P."/>
            <person name="Stolte C."/>
            <person name="Sykes S."/>
            <person name="Wortman J."/>
            <person name="Nusbaum C."/>
            <person name="Birren B."/>
        </authorList>
    </citation>
    <scope>NUCLEOTIDE SEQUENCE [LARGE SCALE GENOMIC DNA]</scope>
    <source>
        <strain evidence="2 3">ATCC 38327</strain>
    </source>
</reference>
<sequence>MLPTLDATVIDPTAAAAAPISTVTPTPANQLPSAPGNPPAATVPRSASPASSAPPTAARPTSGTGLPHCVVLVPTTDPSRADQLVQVLRGGGTPAGGAHTTKLQLDVQVFRSTAQHVSAQRLYVFQHATSSGSRWDAAAIEPSGARITSPRHALALITRLKNLWTPPQVARIDGIVLDLRNFAVSVGQLYVASAPVATVVHVAGRLPHAGDAVVRDLVDHVVVPAVAGDDGGRVEASPVLDDAVARFLHVFRARGVL</sequence>
<dbReference type="OrthoDB" id="1854899at2759"/>
<dbReference type="EMBL" id="GG745347">
    <property type="protein sequence ID" value="KNE65301.1"/>
    <property type="molecule type" value="Genomic_DNA"/>
</dbReference>
<evidence type="ECO:0000256" key="1">
    <source>
        <dbReference type="SAM" id="MobiDB-lite"/>
    </source>
</evidence>
<keyword evidence="3" id="KW-1185">Reference proteome</keyword>
<dbReference type="VEuPathDB" id="FungiDB:AMAG_19450"/>
<dbReference type="Proteomes" id="UP000054350">
    <property type="component" value="Unassembled WGS sequence"/>
</dbReference>
<dbReference type="AlphaFoldDB" id="A0A0L0SS42"/>
<reference evidence="3" key="2">
    <citation type="submission" date="2009-11" db="EMBL/GenBank/DDBJ databases">
        <title>The Genome Sequence of Allomyces macrogynus strain ATCC 38327.</title>
        <authorList>
            <consortium name="The Broad Institute Genome Sequencing Platform"/>
            <person name="Russ C."/>
            <person name="Cuomo C."/>
            <person name="Shea T."/>
            <person name="Young S.K."/>
            <person name="Zeng Q."/>
            <person name="Koehrsen M."/>
            <person name="Haas B."/>
            <person name="Borodovsky M."/>
            <person name="Guigo R."/>
            <person name="Alvarado L."/>
            <person name="Berlin A."/>
            <person name="Borenstein D."/>
            <person name="Chen Z."/>
            <person name="Engels R."/>
            <person name="Freedman E."/>
            <person name="Gellesch M."/>
            <person name="Goldberg J."/>
            <person name="Griggs A."/>
            <person name="Gujja S."/>
            <person name="Heiman D."/>
            <person name="Hepburn T."/>
            <person name="Howarth C."/>
            <person name="Jen D."/>
            <person name="Larson L."/>
            <person name="Lewis B."/>
            <person name="Mehta T."/>
            <person name="Park D."/>
            <person name="Pearson M."/>
            <person name="Roberts A."/>
            <person name="Saif S."/>
            <person name="Shenoy N."/>
            <person name="Sisk P."/>
            <person name="Stolte C."/>
            <person name="Sykes S."/>
            <person name="Walk T."/>
            <person name="White J."/>
            <person name="Yandava C."/>
            <person name="Burger G."/>
            <person name="Gray M.W."/>
            <person name="Holland P.W.H."/>
            <person name="King N."/>
            <person name="Lang F.B.F."/>
            <person name="Roger A.J."/>
            <person name="Ruiz-Trillo I."/>
            <person name="Lander E."/>
            <person name="Nusbaum C."/>
        </authorList>
    </citation>
    <scope>NUCLEOTIDE SEQUENCE [LARGE SCALE GENOMIC DNA]</scope>
    <source>
        <strain evidence="3">ATCC 38327</strain>
    </source>
</reference>
<gene>
    <name evidence="2" type="ORF">AMAG_19450</name>
</gene>
<evidence type="ECO:0000313" key="3">
    <source>
        <dbReference type="Proteomes" id="UP000054350"/>
    </source>
</evidence>
<organism evidence="2 3">
    <name type="scientific">Allomyces macrogynus (strain ATCC 38327)</name>
    <name type="common">Allomyces javanicus var. macrogynus</name>
    <dbReference type="NCBI Taxonomy" id="578462"/>
    <lineage>
        <taxon>Eukaryota</taxon>
        <taxon>Fungi</taxon>
        <taxon>Fungi incertae sedis</taxon>
        <taxon>Blastocladiomycota</taxon>
        <taxon>Blastocladiomycetes</taxon>
        <taxon>Blastocladiales</taxon>
        <taxon>Blastocladiaceae</taxon>
        <taxon>Allomyces</taxon>
    </lineage>
</organism>
<protein>
    <submittedName>
        <fullName evidence="2">Uncharacterized protein</fullName>
    </submittedName>
</protein>
<name>A0A0L0SS42_ALLM3</name>